<proteinExistence type="predicted"/>
<comment type="caution">
    <text evidence="1">The sequence shown here is derived from an EMBL/GenBank/DDBJ whole genome shotgun (WGS) entry which is preliminary data.</text>
</comment>
<protein>
    <submittedName>
        <fullName evidence="2">Hemin uptake protein HemP</fullName>
    </submittedName>
</protein>
<keyword evidence="4" id="KW-1185">Reference proteome</keyword>
<dbReference type="Proteomes" id="UP001144397">
    <property type="component" value="Unassembled WGS sequence"/>
</dbReference>
<evidence type="ECO:0000313" key="4">
    <source>
        <dbReference type="Proteomes" id="UP001245370"/>
    </source>
</evidence>
<sequence>MNRHEHGSSHLDNGKAGGEWTFRSSDDTCRAIPMVDAQLDSRDLFAAGRLVTIAHGEHTYQLRLTAQNKLILTK</sequence>
<evidence type="ECO:0000313" key="3">
    <source>
        <dbReference type="Proteomes" id="UP001144397"/>
    </source>
</evidence>
<dbReference type="InterPro" id="IPR019600">
    <property type="entry name" value="Hemin_uptake_protein_HemP"/>
</dbReference>
<name>A0A9W6FJL4_XANFL</name>
<dbReference type="Proteomes" id="UP001245370">
    <property type="component" value="Unassembled WGS sequence"/>
</dbReference>
<gene>
    <name evidence="2" type="ORF">GGQ86_000289</name>
    <name evidence="1" type="ORF">XFLAVUS301_20390</name>
</gene>
<evidence type="ECO:0000313" key="2">
    <source>
        <dbReference type="EMBL" id="MDR6331842.1"/>
    </source>
</evidence>
<dbReference type="Pfam" id="PF10636">
    <property type="entry name" value="hemP"/>
    <property type="match status" value="1"/>
</dbReference>
<dbReference type="AlphaFoldDB" id="A0A9W6FJL4"/>
<dbReference type="EMBL" id="BSDO01000002">
    <property type="protein sequence ID" value="GLI22365.1"/>
    <property type="molecule type" value="Genomic_DNA"/>
</dbReference>
<dbReference type="EMBL" id="JAVDPY010000001">
    <property type="protein sequence ID" value="MDR6331842.1"/>
    <property type="molecule type" value="Genomic_DNA"/>
</dbReference>
<reference evidence="2 4" key="2">
    <citation type="submission" date="2023-07" db="EMBL/GenBank/DDBJ databases">
        <title>Genomic Encyclopedia of Type Strains, Phase IV (KMG-IV): sequencing the most valuable type-strain genomes for metagenomic binning, comparative biology and taxonomic classification.</title>
        <authorList>
            <person name="Goeker M."/>
        </authorList>
    </citation>
    <scope>NUCLEOTIDE SEQUENCE [LARGE SCALE GENOMIC DNA]</scope>
    <source>
        <strain evidence="2 4">DSM 338</strain>
    </source>
</reference>
<reference evidence="1" key="1">
    <citation type="submission" date="2022-12" db="EMBL/GenBank/DDBJ databases">
        <title>Reference genome sequencing for broad-spectrum identification of bacterial and archaeal isolates by mass spectrometry.</title>
        <authorList>
            <person name="Sekiguchi Y."/>
            <person name="Tourlousse D.M."/>
        </authorList>
    </citation>
    <scope>NUCLEOTIDE SEQUENCE</scope>
    <source>
        <strain evidence="1">301</strain>
    </source>
</reference>
<evidence type="ECO:0000313" key="1">
    <source>
        <dbReference type="EMBL" id="GLI22365.1"/>
    </source>
</evidence>
<dbReference type="Gene3D" id="2.10.70.10">
    <property type="entry name" value="Complement Module, domain 1"/>
    <property type="match status" value="1"/>
</dbReference>
<dbReference type="GeneID" id="95762830"/>
<organism evidence="1 3">
    <name type="scientific">Xanthobacter flavus</name>
    <dbReference type="NCBI Taxonomy" id="281"/>
    <lineage>
        <taxon>Bacteria</taxon>
        <taxon>Pseudomonadati</taxon>
        <taxon>Pseudomonadota</taxon>
        <taxon>Alphaproteobacteria</taxon>
        <taxon>Hyphomicrobiales</taxon>
        <taxon>Xanthobacteraceae</taxon>
        <taxon>Xanthobacter</taxon>
    </lineage>
</organism>
<accession>A0A9W6FJL4</accession>
<dbReference type="RefSeq" id="WP_237353274.1">
    <property type="nucleotide sequence ID" value="NZ_BSDO01000002.1"/>
</dbReference>